<gene>
    <name evidence="15" type="ORF">M5D96_007819</name>
</gene>
<evidence type="ECO:0000313" key="15">
    <source>
        <dbReference type="EMBL" id="KAI8039104.1"/>
    </source>
</evidence>
<dbReference type="InterPro" id="IPR036272">
    <property type="entry name" value="Methuselah_N_sf"/>
</dbReference>
<feature type="transmembrane region" description="Helical" evidence="13">
    <location>
        <begin position="255"/>
        <end position="276"/>
    </location>
</feature>
<reference evidence="15" key="1">
    <citation type="journal article" date="2023" name="Genome Biol. Evol.">
        <title>Long-read-based Genome Assembly of Drosophila gunungcola Reveals Fewer Chemosensory Genes in Flower-breeding Species.</title>
        <authorList>
            <person name="Negi A."/>
            <person name="Liao B.Y."/>
            <person name="Yeh S.D."/>
        </authorList>
    </citation>
    <scope>NUCLEOTIDE SEQUENCE</scope>
    <source>
        <strain evidence="15">Sukarami</strain>
    </source>
</reference>
<dbReference type="EMBL" id="JAMKOV010000006">
    <property type="protein sequence ID" value="KAI8039104.1"/>
    <property type="molecule type" value="Genomic_DNA"/>
</dbReference>
<name>A0A9P9YMD3_9MUSC</name>
<dbReference type="Pfam" id="PF06652">
    <property type="entry name" value="Methuselah_N"/>
    <property type="match status" value="1"/>
</dbReference>
<dbReference type="Proteomes" id="UP001059596">
    <property type="component" value="Unassembled WGS sequence"/>
</dbReference>
<dbReference type="InterPro" id="IPR010596">
    <property type="entry name" value="Methuselah_N_dom"/>
</dbReference>
<evidence type="ECO:0000256" key="10">
    <source>
        <dbReference type="ARBA" id="ARBA00023170"/>
    </source>
</evidence>
<dbReference type="GO" id="GO:0008528">
    <property type="term" value="F:G protein-coupled peptide receptor activity"/>
    <property type="evidence" value="ECO:0007669"/>
    <property type="project" value="TreeGrafter"/>
</dbReference>
<organism evidence="15 16">
    <name type="scientific">Drosophila gunungcola</name>
    <name type="common">fruit fly</name>
    <dbReference type="NCBI Taxonomy" id="103775"/>
    <lineage>
        <taxon>Eukaryota</taxon>
        <taxon>Metazoa</taxon>
        <taxon>Ecdysozoa</taxon>
        <taxon>Arthropoda</taxon>
        <taxon>Hexapoda</taxon>
        <taxon>Insecta</taxon>
        <taxon>Pterygota</taxon>
        <taxon>Neoptera</taxon>
        <taxon>Endopterygota</taxon>
        <taxon>Diptera</taxon>
        <taxon>Brachycera</taxon>
        <taxon>Muscomorpha</taxon>
        <taxon>Ephydroidea</taxon>
        <taxon>Drosophilidae</taxon>
        <taxon>Drosophila</taxon>
        <taxon>Sophophora</taxon>
    </lineage>
</organism>
<dbReference type="InterPro" id="IPR044860">
    <property type="entry name" value="Methusela_ecto_dom_1"/>
</dbReference>
<evidence type="ECO:0000259" key="14">
    <source>
        <dbReference type="Pfam" id="PF06652"/>
    </source>
</evidence>
<dbReference type="Gene3D" id="2.170.180.11">
    <property type="entry name" value="Methuselah ectodomain, domain 2"/>
    <property type="match status" value="1"/>
</dbReference>
<dbReference type="Gene3D" id="1.20.1070.10">
    <property type="entry name" value="Rhodopsin 7-helix transmembrane proteins"/>
    <property type="match status" value="1"/>
</dbReference>
<dbReference type="Gene3D" id="2.30.160.11">
    <property type="match status" value="1"/>
</dbReference>
<protein>
    <recommendedName>
        <fullName evidence="14">Methuselah N-terminal domain-containing protein</fullName>
    </recommendedName>
</protein>
<feature type="transmembrane region" description="Helical" evidence="13">
    <location>
        <begin position="308"/>
        <end position="333"/>
    </location>
</feature>
<evidence type="ECO:0000256" key="5">
    <source>
        <dbReference type="ARBA" id="ARBA00022729"/>
    </source>
</evidence>
<evidence type="ECO:0000256" key="12">
    <source>
        <dbReference type="ARBA" id="ARBA00023224"/>
    </source>
</evidence>
<feature type="transmembrane region" description="Helical" evidence="13">
    <location>
        <begin position="363"/>
        <end position="383"/>
    </location>
</feature>
<evidence type="ECO:0000256" key="3">
    <source>
        <dbReference type="ARBA" id="ARBA00022475"/>
    </source>
</evidence>
<accession>A0A9P9YMD3</accession>
<keyword evidence="8 13" id="KW-0472">Membrane</keyword>
<dbReference type="PANTHER" id="PTHR47154">
    <property type="entry name" value="G-PROTEIN COUPLED RECEPTOR MTH-RELATED"/>
    <property type="match status" value="1"/>
</dbReference>
<comment type="caution">
    <text evidence="15">The sequence shown here is derived from an EMBL/GenBank/DDBJ whole genome shotgun (WGS) entry which is preliminary data.</text>
</comment>
<keyword evidence="6 13" id="KW-1133">Transmembrane helix</keyword>
<evidence type="ECO:0000256" key="7">
    <source>
        <dbReference type="ARBA" id="ARBA00023040"/>
    </source>
</evidence>
<keyword evidence="9" id="KW-1015">Disulfide bond</keyword>
<sequence>MNSRLLHHKSDTTFFGAIYLLNTLKKSMAEIRDCNYYDTVDISHIARQNDSYKYDDLLIPANLTGEYDFKLVSQFPRQPVKKHLRGCVCNLRPCIRFCCPRKNMLEHGKCNDGLKEELSMVNPHLYVTLEDYSIDERYLTNFTLIRDQFGSCDEMLGVKEDEYMLFENGSLYLNDDDYLYGKEDYCFYPYQNISDFPNFVWLVFHNCSTTPHPAARESYSSYFFNIAFNLWLSVISYHIWNVFRSVNRNDPKYRFLVYSAFVWLTAAIPTGAIFWVNQVWERDPHKWNWMPLVGYSKCFVKYTSTEWIYLYGPLLILSTFNVIMFILIARHILKVKKQLKKFSNQQVSTANCLQWNVPSYLEFLRLSVVMGVSWIMNLISYLLWPDEFWQEVLLLFDYFHYSFGIVVFVLLILKRSTLTLLRDRFQGYEPSGIVILRSYDPTILRLIGFGHCHCHRHRIIIIFHERESKSQLNWLRRRLSMLGTLRVALPSVCLFRPLFEGVQHYPCSLRLRMSLIALPLTCEMGVGYYTKGNKIESSSSAR</sequence>
<dbReference type="PANTHER" id="PTHR47154:SF2">
    <property type="entry name" value="G-PROTEIN COUPLED RECEPTOR MTH-RELATED"/>
    <property type="match status" value="1"/>
</dbReference>
<evidence type="ECO:0000256" key="1">
    <source>
        <dbReference type="ARBA" id="ARBA00004651"/>
    </source>
</evidence>
<feature type="transmembrane region" description="Helical" evidence="13">
    <location>
        <begin position="222"/>
        <end position="243"/>
    </location>
</feature>
<dbReference type="SUPFAM" id="SSF63877">
    <property type="entry name" value="Methuselah ectodomain"/>
    <property type="match status" value="1"/>
</dbReference>
<evidence type="ECO:0000256" key="6">
    <source>
        <dbReference type="ARBA" id="ARBA00022989"/>
    </source>
</evidence>
<feature type="domain" description="Methuselah N-terminal" evidence="14">
    <location>
        <begin position="34"/>
        <end position="207"/>
    </location>
</feature>
<keyword evidence="7" id="KW-0297">G-protein coupled receptor</keyword>
<comment type="similarity">
    <text evidence="2">Belongs to the G-protein coupled receptor 2 family. Mth subfamily.</text>
</comment>
<dbReference type="InterPro" id="IPR023311">
    <property type="entry name" value="Methusela_ecto_dom_2"/>
</dbReference>
<dbReference type="InterPro" id="IPR051384">
    <property type="entry name" value="Mth_GPCR"/>
</dbReference>
<keyword evidence="12" id="KW-0807">Transducer</keyword>
<evidence type="ECO:0000313" key="16">
    <source>
        <dbReference type="Proteomes" id="UP001059596"/>
    </source>
</evidence>
<evidence type="ECO:0000256" key="11">
    <source>
        <dbReference type="ARBA" id="ARBA00023180"/>
    </source>
</evidence>
<comment type="subcellular location">
    <subcellularLocation>
        <location evidence="1">Cell membrane</location>
        <topology evidence="1">Multi-pass membrane protein</topology>
    </subcellularLocation>
</comment>
<evidence type="ECO:0000256" key="8">
    <source>
        <dbReference type="ARBA" id="ARBA00023136"/>
    </source>
</evidence>
<dbReference type="CDD" id="cd15039">
    <property type="entry name" value="7tmB3_Methuselah-like"/>
    <property type="match status" value="1"/>
</dbReference>
<keyword evidence="4 13" id="KW-0812">Transmembrane</keyword>
<evidence type="ECO:0000256" key="2">
    <source>
        <dbReference type="ARBA" id="ARBA00008979"/>
    </source>
</evidence>
<dbReference type="AlphaFoldDB" id="A0A9P9YMD3"/>
<evidence type="ECO:0000256" key="9">
    <source>
        <dbReference type="ARBA" id="ARBA00023157"/>
    </source>
</evidence>
<keyword evidence="3" id="KW-1003">Cell membrane</keyword>
<keyword evidence="11" id="KW-0325">Glycoprotein</keyword>
<keyword evidence="16" id="KW-1185">Reference proteome</keyword>
<keyword evidence="10" id="KW-0675">Receptor</keyword>
<proteinExistence type="inferred from homology"/>
<dbReference type="FunFam" id="2.30.160.11:FF:000001">
    <property type="entry name" value="G-protein coupled receptor Mth"/>
    <property type="match status" value="1"/>
</dbReference>
<evidence type="ECO:0000256" key="13">
    <source>
        <dbReference type="SAM" id="Phobius"/>
    </source>
</evidence>
<feature type="transmembrane region" description="Helical" evidence="13">
    <location>
        <begin position="395"/>
        <end position="413"/>
    </location>
</feature>
<dbReference type="GO" id="GO:0005886">
    <property type="term" value="C:plasma membrane"/>
    <property type="evidence" value="ECO:0007669"/>
    <property type="project" value="UniProtKB-SubCell"/>
</dbReference>
<evidence type="ECO:0000256" key="4">
    <source>
        <dbReference type="ARBA" id="ARBA00022692"/>
    </source>
</evidence>
<keyword evidence="5" id="KW-0732">Signal</keyword>